<dbReference type="PANTHER" id="PTHR47973">
    <property type="entry name" value="CYSTEINE-RICH RECEPTOR-LIKE PROTEIN KINASE 3"/>
    <property type="match status" value="1"/>
</dbReference>
<dbReference type="EMBL" id="CACTIH010003681">
    <property type="protein sequence ID" value="CAA2981820.1"/>
    <property type="molecule type" value="Genomic_DNA"/>
</dbReference>
<keyword evidence="8" id="KW-1185">Reference proteome</keyword>
<evidence type="ECO:0000256" key="4">
    <source>
        <dbReference type="ARBA" id="ARBA00022840"/>
    </source>
</evidence>
<keyword evidence="3 7" id="KW-0418">Kinase</keyword>
<protein>
    <submittedName>
        <fullName evidence="7">Receptor kinase At4g00960</fullName>
    </submittedName>
</protein>
<sequence>MSNKSKNFLQSLLKPFTSNSNSGLTEEELEAITALEQKEFPFEIIKAATKDFHPTNKLGQGGFGPVYKGKLNDGREIAVKKLAHGSTQGKRQFQNEAKLLTRMQHKNLVNLLGYCVYDTEKLLVYEYVANESLDKILFKSGSQQVLDWKQRQDIITGIAKGLRYLHEGARTHVIHRNIKASNILLDNKLVPKIADFGMARLFLEDQSRVDTRAAGTNGYTAPEYLMYGDLSAKVDIFSFGVVVLELISGQRNLTFNRDPNSRNLLEWVYRLYKQGRILETVDHTLALSTVPDKIAMCIQLGLLCTQADPALRPNMHQVVLILSKKSSTLEEPTEPGFPGSRYRRTRRRMASLSPMSGTSGEFSSHSSGSKIITNSVTSLTVTATEGTSGLMSSRLDPHGKRPMQC</sequence>
<evidence type="ECO:0000259" key="6">
    <source>
        <dbReference type="PROSITE" id="PS50011"/>
    </source>
</evidence>
<dbReference type="GO" id="GO:0004672">
    <property type="term" value="F:protein kinase activity"/>
    <property type="evidence" value="ECO:0007669"/>
    <property type="project" value="InterPro"/>
</dbReference>
<dbReference type="InterPro" id="IPR052059">
    <property type="entry name" value="CR_Ser/Thr_kinase"/>
</dbReference>
<dbReference type="OrthoDB" id="4062651at2759"/>
<evidence type="ECO:0000256" key="1">
    <source>
        <dbReference type="ARBA" id="ARBA00022679"/>
    </source>
</evidence>
<feature type="region of interest" description="Disordered" evidence="5">
    <location>
        <begin position="385"/>
        <end position="405"/>
    </location>
</feature>
<dbReference type="GO" id="GO:0005524">
    <property type="term" value="F:ATP binding"/>
    <property type="evidence" value="ECO:0007669"/>
    <property type="project" value="UniProtKB-KW"/>
</dbReference>
<evidence type="ECO:0000256" key="5">
    <source>
        <dbReference type="SAM" id="MobiDB-lite"/>
    </source>
</evidence>
<keyword evidence="7" id="KW-0675">Receptor</keyword>
<dbReference type="InterPro" id="IPR001245">
    <property type="entry name" value="Ser-Thr/Tyr_kinase_cat_dom"/>
</dbReference>
<dbReference type="PROSITE" id="PS50011">
    <property type="entry name" value="PROTEIN_KINASE_DOM"/>
    <property type="match status" value="1"/>
</dbReference>
<dbReference type="AlphaFoldDB" id="A0A8S0RPD3"/>
<accession>A0A8S0RPD3</accession>
<name>A0A8S0RPD3_OLEEU</name>
<dbReference type="Gene3D" id="3.30.200.20">
    <property type="entry name" value="Phosphorylase Kinase, domain 1"/>
    <property type="match status" value="1"/>
</dbReference>
<evidence type="ECO:0000256" key="3">
    <source>
        <dbReference type="ARBA" id="ARBA00022777"/>
    </source>
</evidence>
<dbReference type="Proteomes" id="UP000594638">
    <property type="component" value="Unassembled WGS sequence"/>
</dbReference>
<reference evidence="7 8" key="1">
    <citation type="submission" date="2019-12" db="EMBL/GenBank/DDBJ databases">
        <authorList>
            <person name="Alioto T."/>
            <person name="Alioto T."/>
            <person name="Gomez Garrido J."/>
        </authorList>
    </citation>
    <scope>NUCLEOTIDE SEQUENCE [LARGE SCALE GENOMIC DNA]</scope>
</reference>
<dbReference type="FunFam" id="3.30.200.20:FF:000327">
    <property type="entry name" value="Cysteine-rich receptor-like protein kinase 10"/>
    <property type="match status" value="1"/>
</dbReference>
<proteinExistence type="predicted"/>
<gene>
    <name evidence="7" type="ORF">OLEA9_A020513</name>
</gene>
<feature type="domain" description="Protein kinase" evidence="6">
    <location>
        <begin position="52"/>
        <end position="329"/>
    </location>
</feature>
<dbReference type="FunFam" id="1.10.510.10:FF:000336">
    <property type="entry name" value="Cysteine-rich receptor-like protein kinase 2"/>
    <property type="match status" value="1"/>
</dbReference>
<organism evidence="7 8">
    <name type="scientific">Olea europaea subsp. europaea</name>
    <dbReference type="NCBI Taxonomy" id="158383"/>
    <lineage>
        <taxon>Eukaryota</taxon>
        <taxon>Viridiplantae</taxon>
        <taxon>Streptophyta</taxon>
        <taxon>Embryophyta</taxon>
        <taxon>Tracheophyta</taxon>
        <taxon>Spermatophyta</taxon>
        <taxon>Magnoliopsida</taxon>
        <taxon>eudicotyledons</taxon>
        <taxon>Gunneridae</taxon>
        <taxon>Pentapetalae</taxon>
        <taxon>asterids</taxon>
        <taxon>lamiids</taxon>
        <taxon>Lamiales</taxon>
        <taxon>Oleaceae</taxon>
        <taxon>Oleeae</taxon>
        <taxon>Olea</taxon>
    </lineage>
</organism>
<evidence type="ECO:0000313" key="8">
    <source>
        <dbReference type="Proteomes" id="UP000594638"/>
    </source>
</evidence>
<dbReference type="InterPro" id="IPR000719">
    <property type="entry name" value="Prot_kinase_dom"/>
</dbReference>
<evidence type="ECO:0000313" key="7">
    <source>
        <dbReference type="EMBL" id="CAA2981820.1"/>
    </source>
</evidence>
<evidence type="ECO:0000256" key="2">
    <source>
        <dbReference type="ARBA" id="ARBA00022741"/>
    </source>
</evidence>
<dbReference type="SUPFAM" id="SSF56112">
    <property type="entry name" value="Protein kinase-like (PK-like)"/>
    <property type="match status" value="1"/>
</dbReference>
<dbReference type="InterPro" id="IPR011009">
    <property type="entry name" value="Kinase-like_dom_sf"/>
</dbReference>
<dbReference type="CDD" id="cd14066">
    <property type="entry name" value="STKc_IRAK"/>
    <property type="match status" value="1"/>
</dbReference>
<keyword evidence="2" id="KW-0547">Nucleotide-binding</keyword>
<keyword evidence="4" id="KW-0067">ATP-binding</keyword>
<dbReference type="Gene3D" id="1.10.510.10">
    <property type="entry name" value="Transferase(Phosphotransferase) domain 1"/>
    <property type="match status" value="1"/>
</dbReference>
<keyword evidence="1" id="KW-0808">Transferase</keyword>
<dbReference type="Pfam" id="PF07714">
    <property type="entry name" value="PK_Tyr_Ser-Thr"/>
    <property type="match status" value="1"/>
</dbReference>
<comment type="caution">
    <text evidence="7">The sequence shown here is derived from an EMBL/GenBank/DDBJ whole genome shotgun (WGS) entry which is preliminary data.</text>
</comment>
<dbReference type="Gramene" id="OE9A020513T1">
    <property type="protein sequence ID" value="OE9A020513C1"/>
    <property type="gene ID" value="OE9A020513"/>
</dbReference>